<dbReference type="RefSeq" id="WP_039631251.1">
    <property type="nucleotide sequence ID" value="NZ_AYSO01000014.1"/>
</dbReference>
<dbReference type="SUPFAM" id="SSF47413">
    <property type="entry name" value="lambda repressor-like DNA-binding domains"/>
    <property type="match status" value="1"/>
</dbReference>
<keyword evidence="4" id="KW-1185">Reference proteome</keyword>
<evidence type="ECO:0000313" key="4">
    <source>
        <dbReference type="Proteomes" id="UP000031366"/>
    </source>
</evidence>
<keyword evidence="1" id="KW-0238">DNA-binding</keyword>
<evidence type="ECO:0000256" key="1">
    <source>
        <dbReference type="ARBA" id="ARBA00023125"/>
    </source>
</evidence>
<sequence length="159" mass="18065">MIGEKIKELRKENGITQEELAKNIDVSTSMVGMYETNARKPSYEVLIKIAKYFGVSTDYLLNTEEKLNVAMNSLNKINHMAKEALAPKHKGINKNDADKELCDIDQFSTAEEAMQFILKQPSVMGFGGFDINTMSEDEILDFANELLNQLKILSYKYKK</sequence>
<dbReference type="SMART" id="SM00530">
    <property type="entry name" value="HTH_XRE"/>
    <property type="match status" value="1"/>
</dbReference>
<reference evidence="3 4" key="1">
    <citation type="journal article" date="2015" name="Infect. Genet. Evol.">
        <title>Genomic sequences of six botulinum neurotoxin-producing strains representing three clostridial species illustrate the mobility and diversity of botulinum neurotoxin genes.</title>
        <authorList>
            <person name="Smith T.J."/>
            <person name="Hill K.K."/>
            <person name="Xie G."/>
            <person name="Foley B.T."/>
            <person name="Williamson C.H."/>
            <person name="Foster J.T."/>
            <person name="Johnson S.L."/>
            <person name="Chertkov O."/>
            <person name="Teshima H."/>
            <person name="Gibbons H.S."/>
            <person name="Johnsky L.A."/>
            <person name="Karavis M.A."/>
            <person name="Smith L.A."/>
        </authorList>
    </citation>
    <scope>NUCLEOTIDE SEQUENCE [LARGE SCALE GENOMIC DNA]</scope>
    <source>
        <strain evidence="3 4">CDC 2741</strain>
    </source>
</reference>
<dbReference type="PANTHER" id="PTHR46558:SF11">
    <property type="entry name" value="HTH-TYPE TRANSCRIPTIONAL REGULATOR XRE"/>
    <property type="match status" value="1"/>
</dbReference>
<protein>
    <submittedName>
        <fullName evidence="3">Helix-turn-helix family protein</fullName>
    </submittedName>
</protein>
<accession>A0A0C1U6M9</accession>
<proteinExistence type="predicted"/>
<dbReference type="PANTHER" id="PTHR46558">
    <property type="entry name" value="TRACRIPTIONAL REGULATORY PROTEIN-RELATED-RELATED"/>
    <property type="match status" value="1"/>
</dbReference>
<dbReference type="GO" id="GO:0003677">
    <property type="term" value="F:DNA binding"/>
    <property type="evidence" value="ECO:0007669"/>
    <property type="project" value="UniProtKB-KW"/>
</dbReference>
<dbReference type="PROSITE" id="PS50943">
    <property type="entry name" value="HTH_CROC1"/>
    <property type="match status" value="1"/>
</dbReference>
<evidence type="ECO:0000313" key="3">
    <source>
        <dbReference type="EMBL" id="KIE47428.1"/>
    </source>
</evidence>
<dbReference type="OrthoDB" id="1766270at2"/>
<dbReference type="Pfam" id="PF01381">
    <property type="entry name" value="HTH_3"/>
    <property type="match status" value="1"/>
</dbReference>
<organism evidence="3 4">
    <name type="scientific">Clostridium argentinense CDC 2741</name>
    <dbReference type="NCBI Taxonomy" id="1418104"/>
    <lineage>
        <taxon>Bacteria</taxon>
        <taxon>Bacillati</taxon>
        <taxon>Bacillota</taxon>
        <taxon>Clostridia</taxon>
        <taxon>Eubacteriales</taxon>
        <taxon>Clostridiaceae</taxon>
        <taxon>Clostridium</taxon>
    </lineage>
</organism>
<evidence type="ECO:0000259" key="2">
    <source>
        <dbReference type="PROSITE" id="PS50943"/>
    </source>
</evidence>
<dbReference type="InterPro" id="IPR010982">
    <property type="entry name" value="Lambda_DNA-bd_dom_sf"/>
</dbReference>
<dbReference type="CDD" id="cd00093">
    <property type="entry name" value="HTH_XRE"/>
    <property type="match status" value="1"/>
</dbReference>
<dbReference type="InterPro" id="IPR001387">
    <property type="entry name" value="Cro/C1-type_HTH"/>
</dbReference>
<dbReference type="Gene3D" id="1.10.260.40">
    <property type="entry name" value="lambda repressor-like DNA-binding domains"/>
    <property type="match status" value="1"/>
</dbReference>
<dbReference type="AlphaFoldDB" id="A0A0C1U6M9"/>
<dbReference type="Proteomes" id="UP000031366">
    <property type="component" value="Unassembled WGS sequence"/>
</dbReference>
<gene>
    <name evidence="3" type="ORF">U732_2918</name>
</gene>
<dbReference type="EMBL" id="AYSO01000014">
    <property type="protein sequence ID" value="KIE47428.1"/>
    <property type="molecule type" value="Genomic_DNA"/>
</dbReference>
<name>A0A0C1U6M9_9CLOT</name>
<feature type="domain" description="HTH cro/C1-type" evidence="2">
    <location>
        <begin position="6"/>
        <end position="60"/>
    </location>
</feature>
<comment type="caution">
    <text evidence="3">The sequence shown here is derived from an EMBL/GenBank/DDBJ whole genome shotgun (WGS) entry which is preliminary data.</text>
</comment>